<dbReference type="OrthoDB" id="691030at2759"/>
<feature type="compositionally biased region" description="Low complexity" evidence="1">
    <location>
        <begin position="1"/>
        <end position="13"/>
    </location>
</feature>
<dbReference type="EMBL" id="LWDX02058138">
    <property type="protein sequence ID" value="OEL17984.1"/>
    <property type="molecule type" value="Genomic_DNA"/>
</dbReference>
<comment type="caution">
    <text evidence="2">The sequence shown here is derived from an EMBL/GenBank/DDBJ whole genome shotgun (WGS) entry which is preliminary data.</text>
</comment>
<accession>A0A1E5UYX2</accession>
<dbReference type="AlphaFoldDB" id="A0A1E5UYX2"/>
<feature type="compositionally biased region" description="Polar residues" evidence="1">
    <location>
        <begin position="180"/>
        <end position="189"/>
    </location>
</feature>
<reference evidence="2 3" key="1">
    <citation type="submission" date="2016-09" db="EMBL/GenBank/DDBJ databases">
        <title>The draft genome of Dichanthelium oligosanthes: A C3 panicoid grass species.</title>
        <authorList>
            <person name="Studer A.J."/>
            <person name="Schnable J.C."/>
            <person name="Brutnell T.P."/>
        </authorList>
    </citation>
    <scope>NUCLEOTIDE SEQUENCE [LARGE SCALE GENOMIC DNA]</scope>
    <source>
        <strain evidence="3">cv. Kellogg 1175</strain>
        <tissue evidence="2">Leaf</tissue>
    </source>
</reference>
<proteinExistence type="predicted"/>
<feature type="region of interest" description="Disordered" evidence="1">
    <location>
        <begin position="1"/>
        <end position="31"/>
    </location>
</feature>
<name>A0A1E5UYX2_9POAL</name>
<dbReference type="PANTHER" id="PTHR34287:SF15">
    <property type="entry name" value="OS06G0551500 PROTEIN"/>
    <property type="match status" value="1"/>
</dbReference>
<protein>
    <submittedName>
        <fullName evidence="2">Uncharacterized protein</fullName>
    </submittedName>
</protein>
<keyword evidence="3" id="KW-1185">Reference proteome</keyword>
<dbReference type="PANTHER" id="PTHR34287">
    <property type="entry name" value="OS06G0551500 PROTEIN-RELATED"/>
    <property type="match status" value="1"/>
</dbReference>
<gene>
    <name evidence="2" type="ORF">BAE44_0020998</name>
</gene>
<dbReference type="Proteomes" id="UP000095767">
    <property type="component" value="Unassembled WGS sequence"/>
</dbReference>
<feature type="region of interest" description="Disordered" evidence="1">
    <location>
        <begin position="163"/>
        <end position="221"/>
    </location>
</feature>
<organism evidence="2 3">
    <name type="scientific">Dichanthelium oligosanthes</name>
    <dbReference type="NCBI Taxonomy" id="888268"/>
    <lineage>
        <taxon>Eukaryota</taxon>
        <taxon>Viridiplantae</taxon>
        <taxon>Streptophyta</taxon>
        <taxon>Embryophyta</taxon>
        <taxon>Tracheophyta</taxon>
        <taxon>Spermatophyta</taxon>
        <taxon>Magnoliopsida</taxon>
        <taxon>Liliopsida</taxon>
        <taxon>Poales</taxon>
        <taxon>Poaceae</taxon>
        <taxon>PACMAD clade</taxon>
        <taxon>Panicoideae</taxon>
        <taxon>Panicodae</taxon>
        <taxon>Paniceae</taxon>
        <taxon>Dichantheliinae</taxon>
        <taxon>Dichanthelium</taxon>
    </lineage>
</organism>
<evidence type="ECO:0000313" key="2">
    <source>
        <dbReference type="EMBL" id="OEL17984.1"/>
    </source>
</evidence>
<sequence length="221" mass="24742">MPPSPEIVSCWSSSEEEEEDEGPSSPATVPGDELLVQLVPRRVSDELLGKFADTSAFDFDYDRSGLWSPLVLRHEVLLLAAQPFPAGPGRRRGRTRRRWRRKRRKVWDSGPSLHELRLVAAAHLAIHSWYSAPDRIRRLEAEVLQAGAYMHEMQGKRTTIYSEESNKNHKSQWNKEETGTQKGVGQSGSDRGVGRSTRVQTLRSGLEVGSLTGQGLRSEGL</sequence>
<evidence type="ECO:0000256" key="1">
    <source>
        <dbReference type="SAM" id="MobiDB-lite"/>
    </source>
</evidence>
<evidence type="ECO:0000313" key="3">
    <source>
        <dbReference type="Proteomes" id="UP000095767"/>
    </source>
</evidence>